<name>A0ACD3B411_9AGAR</name>
<gene>
    <name evidence="1" type="ORF">BDN72DRAFT_835688</name>
</gene>
<organism evidence="1 2">
    <name type="scientific">Pluteus cervinus</name>
    <dbReference type="NCBI Taxonomy" id="181527"/>
    <lineage>
        <taxon>Eukaryota</taxon>
        <taxon>Fungi</taxon>
        <taxon>Dikarya</taxon>
        <taxon>Basidiomycota</taxon>
        <taxon>Agaricomycotina</taxon>
        <taxon>Agaricomycetes</taxon>
        <taxon>Agaricomycetidae</taxon>
        <taxon>Agaricales</taxon>
        <taxon>Pluteineae</taxon>
        <taxon>Pluteaceae</taxon>
        <taxon>Pluteus</taxon>
    </lineage>
</organism>
<dbReference type="EMBL" id="ML208281">
    <property type="protein sequence ID" value="TFK72808.1"/>
    <property type="molecule type" value="Genomic_DNA"/>
</dbReference>
<dbReference type="Proteomes" id="UP000308600">
    <property type="component" value="Unassembled WGS sequence"/>
</dbReference>
<keyword evidence="1" id="KW-0378">Hydrolase</keyword>
<evidence type="ECO:0000313" key="1">
    <source>
        <dbReference type="EMBL" id="TFK72808.1"/>
    </source>
</evidence>
<protein>
    <submittedName>
        <fullName evidence="1">P-loop containing nucleoside triphosphate hydrolase protein</fullName>
    </submittedName>
</protein>
<keyword evidence="2" id="KW-1185">Reference proteome</keyword>
<proteinExistence type="predicted"/>
<sequence>MSLQPCPNLISAGACNVPNCSFDHAVLVCIPCGFYSTFRNFYDNHLRTKTHWRATSDTTSAAYVAALLESENDRNGIHVFGRLDFGVVDESVARDGRERHVLDVELQVGATPVKLETVLLSSRGRINAPNAQTAFQAVVLGERERLDPSTPTKIMVILRTSGVGQFEDRLILTFTRISDGLQWVITRPVIATIGNSAAHAAFPPTAPYIPPTSRAYAPVHEVIPGVEAPALKAIPYVRRLPLAKVPQSFQVLMTRSEDGGPSLPLIRARIPARLTMGTYPHFFKGLLWIEELKLLEDMERYDIHNAALTKQKNTYRLDVPGLAEKRPSVLVGDTILVRQDSDPQGRWFEGGVHLVQVNQIGVQFGRSFKWAAGQHYHVRFKVNRNPLRRMHAALQAPVSRQDLLFPDVADVAKLPNPVPTQATTHLVIHNPLVANNPQQLQAVVSIAMRPPGKLPFAIFGPPGTGKTTTMIEAIRQVLKNGNSVVLACAPSNSAADNIAEGLSDLGAEILFRLYAPSRPRHEVPATLLPFATLNSADHFTVHPIQRMKNFRIIVSTCVSAAILSGIGIDAGHFTHIFIDEAGQATEPEAVVSVRTLAGQRTNVILSGDPQQLGPIIRSGIANQLKLGVSFLERLMSSPIYNPRTYRDQTVVKLVRNYRSHNAIIQIPNERFYDGDLVASGDAVKINAYIDSTYLQETANPKFPIVFHAVAGQDDRESTSPSYFNKFEAIKVRDTVQALLGAHRLPGLTSADIGVISPYRAQCQKIRALLRALGGGAENVKVASVEEYQGKEHRVIIISTVRSSRDLIQYDVRHTLGFVANPRRFNVAVTRAQALLIVVGDPEVLSLDPLWRQFLNYVHNHQGWVGNPIGWDPTAEVNENGGYDREARVAAQLDMDDFARQVGEMAEDDQVDTGEDPPLIEDD</sequence>
<evidence type="ECO:0000313" key="2">
    <source>
        <dbReference type="Proteomes" id="UP000308600"/>
    </source>
</evidence>
<accession>A0ACD3B411</accession>
<reference evidence="1 2" key="1">
    <citation type="journal article" date="2019" name="Nat. Ecol. Evol.">
        <title>Megaphylogeny resolves global patterns of mushroom evolution.</title>
        <authorList>
            <person name="Varga T."/>
            <person name="Krizsan K."/>
            <person name="Foldi C."/>
            <person name="Dima B."/>
            <person name="Sanchez-Garcia M."/>
            <person name="Sanchez-Ramirez S."/>
            <person name="Szollosi G.J."/>
            <person name="Szarkandi J.G."/>
            <person name="Papp V."/>
            <person name="Albert L."/>
            <person name="Andreopoulos W."/>
            <person name="Angelini C."/>
            <person name="Antonin V."/>
            <person name="Barry K.W."/>
            <person name="Bougher N.L."/>
            <person name="Buchanan P."/>
            <person name="Buyck B."/>
            <person name="Bense V."/>
            <person name="Catcheside P."/>
            <person name="Chovatia M."/>
            <person name="Cooper J."/>
            <person name="Damon W."/>
            <person name="Desjardin D."/>
            <person name="Finy P."/>
            <person name="Geml J."/>
            <person name="Haridas S."/>
            <person name="Hughes K."/>
            <person name="Justo A."/>
            <person name="Karasinski D."/>
            <person name="Kautmanova I."/>
            <person name="Kiss B."/>
            <person name="Kocsube S."/>
            <person name="Kotiranta H."/>
            <person name="LaButti K.M."/>
            <person name="Lechner B.E."/>
            <person name="Liimatainen K."/>
            <person name="Lipzen A."/>
            <person name="Lukacs Z."/>
            <person name="Mihaltcheva S."/>
            <person name="Morgado L.N."/>
            <person name="Niskanen T."/>
            <person name="Noordeloos M.E."/>
            <person name="Ohm R.A."/>
            <person name="Ortiz-Santana B."/>
            <person name="Ovrebo C."/>
            <person name="Racz N."/>
            <person name="Riley R."/>
            <person name="Savchenko A."/>
            <person name="Shiryaev A."/>
            <person name="Soop K."/>
            <person name="Spirin V."/>
            <person name="Szebenyi C."/>
            <person name="Tomsovsky M."/>
            <person name="Tulloss R.E."/>
            <person name="Uehling J."/>
            <person name="Grigoriev I.V."/>
            <person name="Vagvolgyi C."/>
            <person name="Papp T."/>
            <person name="Martin F.M."/>
            <person name="Miettinen O."/>
            <person name="Hibbett D.S."/>
            <person name="Nagy L.G."/>
        </authorList>
    </citation>
    <scope>NUCLEOTIDE SEQUENCE [LARGE SCALE GENOMIC DNA]</scope>
    <source>
        <strain evidence="1 2">NL-1719</strain>
    </source>
</reference>